<dbReference type="RefSeq" id="WP_119928145.1">
    <property type="nucleotide sequence ID" value="NZ_QZEY01000007.1"/>
</dbReference>
<evidence type="ECO:0000256" key="1">
    <source>
        <dbReference type="SAM" id="MobiDB-lite"/>
    </source>
</evidence>
<evidence type="ECO:0000313" key="3">
    <source>
        <dbReference type="EMBL" id="RJL31461.1"/>
    </source>
</evidence>
<gene>
    <name evidence="3" type="ORF">D5H75_19530</name>
</gene>
<evidence type="ECO:0008006" key="5">
    <source>
        <dbReference type="Google" id="ProtNLM"/>
    </source>
</evidence>
<feature type="compositionally biased region" description="Low complexity" evidence="1">
    <location>
        <begin position="47"/>
        <end position="56"/>
    </location>
</feature>
<reference evidence="3 4" key="1">
    <citation type="submission" date="2018-09" db="EMBL/GenBank/DDBJ databases">
        <title>YIM 75507 draft genome.</title>
        <authorList>
            <person name="Tang S."/>
            <person name="Feng Y."/>
        </authorList>
    </citation>
    <scope>NUCLEOTIDE SEQUENCE [LARGE SCALE GENOMIC DNA]</scope>
    <source>
        <strain evidence="3 4">YIM 75507</strain>
    </source>
</reference>
<feature type="region of interest" description="Disordered" evidence="1">
    <location>
        <begin position="136"/>
        <end position="179"/>
    </location>
</feature>
<proteinExistence type="predicted"/>
<organism evidence="3 4">
    <name type="scientific">Bailinhaonella thermotolerans</name>
    <dbReference type="NCBI Taxonomy" id="1070861"/>
    <lineage>
        <taxon>Bacteria</taxon>
        <taxon>Bacillati</taxon>
        <taxon>Actinomycetota</taxon>
        <taxon>Actinomycetes</taxon>
        <taxon>Streptosporangiales</taxon>
        <taxon>Streptosporangiaceae</taxon>
        <taxon>Bailinhaonella</taxon>
    </lineage>
</organism>
<evidence type="ECO:0000313" key="4">
    <source>
        <dbReference type="Proteomes" id="UP000265768"/>
    </source>
</evidence>
<dbReference type="OrthoDB" id="7949713at2"/>
<evidence type="ECO:0000256" key="2">
    <source>
        <dbReference type="SAM" id="SignalP"/>
    </source>
</evidence>
<dbReference type="AlphaFoldDB" id="A0A3A4AQU1"/>
<dbReference type="EMBL" id="QZEY01000007">
    <property type="protein sequence ID" value="RJL31461.1"/>
    <property type="molecule type" value="Genomic_DNA"/>
</dbReference>
<feature type="signal peptide" evidence="2">
    <location>
        <begin position="1"/>
        <end position="26"/>
    </location>
</feature>
<accession>A0A3A4AQU1</accession>
<feature type="region of interest" description="Disordered" evidence="1">
    <location>
        <begin position="31"/>
        <end position="59"/>
    </location>
</feature>
<keyword evidence="2" id="KW-0732">Signal</keyword>
<sequence length="179" mass="18646">MRTTRKRAGRLGALAAVPLAFTLALGGCGGGGGEGGDVPSAGGSGGKPAAAAPTPTQDQHDLGLKYAQCMRENGVELPDPEPGKPFTMRFDGSVPREKVQKAMDACKRFAPFKEGAAKDPKRADAMRAMSQCMRDNGVEKFPDPTDAGGIQIGPEVGDDPDFQEAQKKCQRDFPAPGAS</sequence>
<protein>
    <recommendedName>
        <fullName evidence="5">Lipoprotein</fullName>
    </recommendedName>
</protein>
<comment type="caution">
    <text evidence="3">The sequence shown here is derived from an EMBL/GenBank/DDBJ whole genome shotgun (WGS) entry which is preliminary data.</text>
</comment>
<keyword evidence="4" id="KW-1185">Reference proteome</keyword>
<name>A0A3A4AQU1_9ACTN</name>
<dbReference type="Proteomes" id="UP000265768">
    <property type="component" value="Unassembled WGS sequence"/>
</dbReference>
<feature type="chain" id="PRO_5039626822" description="Lipoprotein" evidence="2">
    <location>
        <begin position="27"/>
        <end position="179"/>
    </location>
</feature>
<feature type="compositionally biased region" description="Gly residues" evidence="1">
    <location>
        <begin position="31"/>
        <end position="46"/>
    </location>
</feature>
<dbReference type="PROSITE" id="PS51257">
    <property type="entry name" value="PROKAR_LIPOPROTEIN"/>
    <property type="match status" value="1"/>
</dbReference>